<comment type="similarity">
    <text evidence="1 6">Belongs to the carbohydrate kinase PfkB family.</text>
</comment>
<proteinExistence type="inferred from homology"/>
<evidence type="ECO:0000259" key="7">
    <source>
        <dbReference type="Pfam" id="PF00294"/>
    </source>
</evidence>
<dbReference type="InterPro" id="IPR011611">
    <property type="entry name" value="PfkB_dom"/>
</dbReference>
<evidence type="ECO:0000313" key="9">
    <source>
        <dbReference type="Proteomes" id="UP000503540"/>
    </source>
</evidence>
<dbReference type="PROSITE" id="PS00583">
    <property type="entry name" value="PFKB_KINASES_1"/>
    <property type="match status" value="1"/>
</dbReference>
<dbReference type="PROSITE" id="PS00584">
    <property type="entry name" value="PFKB_KINASES_2"/>
    <property type="match status" value="1"/>
</dbReference>
<keyword evidence="3" id="KW-0547">Nucleotide-binding</keyword>
<keyword evidence="2 6" id="KW-0808">Transferase</keyword>
<evidence type="ECO:0000256" key="5">
    <source>
        <dbReference type="ARBA" id="ARBA00022840"/>
    </source>
</evidence>
<evidence type="ECO:0000256" key="1">
    <source>
        <dbReference type="ARBA" id="ARBA00010688"/>
    </source>
</evidence>
<evidence type="ECO:0000256" key="3">
    <source>
        <dbReference type="ARBA" id="ARBA00022741"/>
    </source>
</evidence>
<dbReference type="PRINTS" id="PR00990">
    <property type="entry name" value="RIBOKINASE"/>
</dbReference>
<evidence type="ECO:0000256" key="6">
    <source>
        <dbReference type="RuleBase" id="RU003704"/>
    </source>
</evidence>
<dbReference type="CDD" id="cd01167">
    <property type="entry name" value="bac_FRK"/>
    <property type="match status" value="1"/>
</dbReference>
<dbReference type="GO" id="GO:0006000">
    <property type="term" value="P:fructose metabolic process"/>
    <property type="evidence" value="ECO:0007669"/>
    <property type="project" value="UniProtKB-ARBA"/>
</dbReference>
<dbReference type="EMBL" id="CP046172">
    <property type="protein sequence ID" value="QIS12131.1"/>
    <property type="molecule type" value="Genomic_DNA"/>
</dbReference>
<name>A0A6G9YFY5_9NOCA</name>
<evidence type="ECO:0000256" key="2">
    <source>
        <dbReference type="ARBA" id="ARBA00022679"/>
    </source>
</evidence>
<dbReference type="GO" id="GO:0005524">
    <property type="term" value="F:ATP binding"/>
    <property type="evidence" value="ECO:0007669"/>
    <property type="project" value="UniProtKB-KW"/>
</dbReference>
<dbReference type="InterPro" id="IPR002173">
    <property type="entry name" value="Carboh/pur_kinase_PfkB_CS"/>
</dbReference>
<dbReference type="InterPro" id="IPR002139">
    <property type="entry name" value="Ribo/fructo_kinase"/>
</dbReference>
<dbReference type="SUPFAM" id="SSF53613">
    <property type="entry name" value="Ribokinase-like"/>
    <property type="match status" value="1"/>
</dbReference>
<sequence length="315" mass="32708">MSEPRGVIAVAGEALVDLVPAGPPDQFHAAPGGSPANVAVGLARLGVPARMLARIGTDLLGRRIRKHLSSNGIDLDHAVAATEPSSLALVDLAPDGGADYDFRIDGTADWQWTDRELATALDGNVVALHTGSLALVLPPGADALMRLVTRAECTISYDPNCRPLLTDRADMLARVERMLPLADVVKASAEDLAWLYPGRAVEDVLREWVSRGPAVVVLTLGGDGAIGMTAEGAEPVRCPGRAVRVVDTVGAGDAFTAGLLAGFRRRDLLGVGRRNALGALGDGEFGAVLEEAALIAAITCTRRGADPPTLAELGQ</sequence>
<keyword evidence="4 6" id="KW-0418">Kinase</keyword>
<dbReference type="InterPro" id="IPR050306">
    <property type="entry name" value="PfkB_Carbo_kinase"/>
</dbReference>
<evidence type="ECO:0000256" key="4">
    <source>
        <dbReference type="ARBA" id="ARBA00022777"/>
    </source>
</evidence>
<evidence type="ECO:0000313" key="8">
    <source>
        <dbReference type="EMBL" id="QIS12131.1"/>
    </source>
</evidence>
<feature type="domain" description="Carbohydrate kinase PfkB" evidence="7">
    <location>
        <begin position="12"/>
        <end position="307"/>
    </location>
</feature>
<dbReference type="GO" id="GO:0008865">
    <property type="term" value="F:fructokinase activity"/>
    <property type="evidence" value="ECO:0007669"/>
    <property type="project" value="UniProtKB-ARBA"/>
</dbReference>
<dbReference type="Pfam" id="PF00294">
    <property type="entry name" value="PfkB"/>
    <property type="match status" value="1"/>
</dbReference>
<keyword evidence="5" id="KW-0067">ATP-binding</keyword>
<dbReference type="KEGG" id="nah:F5544_21340"/>
<dbReference type="PANTHER" id="PTHR43085">
    <property type="entry name" value="HEXOKINASE FAMILY MEMBER"/>
    <property type="match status" value="1"/>
</dbReference>
<reference evidence="8 9" key="1">
    <citation type="journal article" date="2019" name="ACS Chem. Biol.">
        <title>Identification and Mobilization of a Cryptic Antibiotic Biosynthesis Gene Locus from a Human-Pathogenic Nocardia Isolate.</title>
        <authorList>
            <person name="Herisse M."/>
            <person name="Ishida K."/>
            <person name="Porter J.L."/>
            <person name="Howden B."/>
            <person name="Hertweck C."/>
            <person name="Stinear T.P."/>
            <person name="Pidot S.J."/>
        </authorList>
    </citation>
    <scope>NUCLEOTIDE SEQUENCE [LARGE SCALE GENOMIC DNA]</scope>
    <source>
        <strain evidence="8 9">AUSMDU00012717</strain>
    </source>
</reference>
<organism evidence="8 9">
    <name type="scientific">Nocardia arthritidis</name>
    <dbReference type="NCBI Taxonomy" id="228602"/>
    <lineage>
        <taxon>Bacteria</taxon>
        <taxon>Bacillati</taxon>
        <taxon>Actinomycetota</taxon>
        <taxon>Actinomycetes</taxon>
        <taxon>Mycobacteriales</taxon>
        <taxon>Nocardiaceae</taxon>
        <taxon>Nocardia</taxon>
    </lineage>
</organism>
<protein>
    <submittedName>
        <fullName evidence="8">Carbohydrate kinase</fullName>
    </submittedName>
</protein>
<accession>A0A6G9YFY5</accession>
<keyword evidence="9" id="KW-1185">Reference proteome</keyword>
<dbReference type="RefSeq" id="WP_167474853.1">
    <property type="nucleotide sequence ID" value="NZ_CP046172.1"/>
</dbReference>
<dbReference type="PANTHER" id="PTHR43085:SF1">
    <property type="entry name" value="PSEUDOURIDINE KINASE-RELATED"/>
    <property type="match status" value="1"/>
</dbReference>
<gene>
    <name evidence="8" type="ORF">F5544_21340</name>
</gene>
<dbReference type="Gene3D" id="3.40.1190.20">
    <property type="match status" value="1"/>
</dbReference>
<dbReference type="AlphaFoldDB" id="A0A6G9YFY5"/>
<dbReference type="InterPro" id="IPR029056">
    <property type="entry name" value="Ribokinase-like"/>
</dbReference>
<dbReference type="Proteomes" id="UP000503540">
    <property type="component" value="Chromosome"/>
</dbReference>